<keyword evidence="6" id="KW-1185">Reference proteome</keyword>
<dbReference type="InterPro" id="IPR015943">
    <property type="entry name" value="WD40/YVTN_repeat-like_dom_sf"/>
</dbReference>
<dbReference type="OrthoDB" id="284782at2759"/>
<dbReference type="PANTHER" id="PTHR19920">
    <property type="entry name" value="WD40 PROTEIN CIAO1"/>
    <property type="match status" value="1"/>
</dbReference>
<organism evidence="5 6">
    <name type="scientific">Asterophora parasitica</name>
    <dbReference type="NCBI Taxonomy" id="117018"/>
    <lineage>
        <taxon>Eukaryota</taxon>
        <taxon>Fungi</taxon>
        <taxon>Dikarya</taxon>
        <taxon>Basidiomycota</taxon>
        <taxon>Agaricomycotina</taxon>
        <taxon>Agaricomycetes</taxon>
        <taxon>Agaricomycetidae</taxon>
        <taxon>Agaricales</taxon>
        <taxon>Tricholomatineae</taxon>
        <taxon>Lyophyllaceae</taxon>
        <taxon>Asterophora</taxon>
    </lineage>
</organism>
<evidence type="ECO:0000256" key="1">
    <source>
        <dbReference type="ARBA" id="ARBA00022574"/>
    </source>
</evidence>
<dbReference type="SUPFAM" id="SSF50978">
    <property type="entry name" value="WD40 repeat-like"/>
    <property type="match status" value="1"/>
</dbReference>
<feature type="repeat" description="WD" evidence="4">
    <location>
        <begin position="173"/>
        <end position="205"/>
    </location>
</feature>
<feature type="repeat" description="WD" evidence="4">
    <location>
        <begin position="128"/>
        <end position="159"/>
    </location>
</feature>
<dbReference type="HAMAP" id="MF_03037">
    <property type="entry name" value="ciao1"/>
    <property type="match status" value="1"/>
</dbReference>
<dbReference type="PRINTS" id="PR00320">
    <property type="entry name" value="GPROTEINBRPT"/>
</dbReference>
<evidence type="ECO:0000313" key="5">
    <source>
        <dbReference type="EMBL" id="KAG5644343.1"/>
    </source>
</evidence>
<comment type="similarity">
    <text evidence="3">Belongs to the WD repeat CIA1 family.</text>
</comment>
<dbReference type="Pfam" id="PF00400">
    <property type="entry name" value="WD40"/>
    <property type="match status" value="6"/>
</dbReference>
<keyword evidence="2" id="KW-0677">Repeat</keyword>
<comment type="caution">
    <text evidence="5">The sequence shown here is derived from an EMBL/GenBank/DDBJ whole genome shotgun (WGS) entry which is preliminary data.</text>
</comment>
<feature type="repeat" description="WD" evidence="4">
    <location>
        <begin position="26"/>
        <end position="67"/>
    </location>
</feature>
<dbReference type="InterPro" id="IPR036322">
    <property type="entry name" value="WD40_repeat_dom_sf"/>
</dbReference>
<dbReference type="InterPro" id="IPR028608">
    <property type="entry name" value="CIAO1/Cia1"/>
</dbReference>
<reference evidence="5" key="1">
    <citation type="submission" date="2020-07" db="EMBL/GenBank/DDBJ databases">
        <authorList>
            <person name="Nieuwenhuis M."/>
            <person name="Van De Peppel L.J.J."/>
        </authorList>
    </citation>
    <scope>NUCLEOTIDE SEQUENCE</scope>
    <source>
        <strain evidence="5">AP01</strain>
        <tissue evidence="5">Mycelium</tissue>
    </source>
</reference>
<dbReference type="InterPro" id="IPR019775">
    <property type="entry name" value="WD40_repeat_CS"/>
</dbReference>
<name>A0A9P7G8X4_9AGAR</name>
<evidence type="ECO:0000256" key="2">
    <source>
        <dbReference type="ARBA" id="ARBA00022737"/>
    </source>
</evidence>
<dbReference type="EMBL" id="JABCKV010000073">
    <property type="protein sequence ID" value="KAG5644343.1"/>
    <property type="molecule type" value="Genomic_DNA"/>
</dbReference>
<dbReference type="Gene3D" id="2.130.10.10">
    <property type="entry name" value="YVTN repeat-like/Quinoprotein amine dehydrogenase"/>
    <property type="match status" value="1"/>
</dbReference>
<feature type="repeat" description="WD" evidence="4">
    <location>
        <begin position="83"/>
        <end position="116"/>
    </location>
</feature>
<dbReference type="GO" id="GO:0097361">
    <property type="term" value="C:cytosolic [4Fe-4S] assembly targeting complex"/>
    <property type="evidence" value="ECO:0007669"/>
    <property type="project" value="InterPro"/>
</dbReference>
<dbReference type="AlphaFoldDB" id="A0A9P7G8X4"/>
<proteinExistence type="inferred from homology"/>
<evidence type="ECO:0000313" key="6">
    <source>
        <dbReference type="Proteomes" id="UP000775547"/>
    </source>
</evidence>
<dbReference type="PROSITE" id="PS50082">
    <property type="entry name" value="WD_REPEATS_2"/>
    <property type="match status" value="4"/>
</dbReference>
<evidence type="ECO:0000256" key="4">
    <source>
        <dbReference type="PROSITE-ProRule" id="PRU00221"/>
    </source>
</evidence>
<sequence length="330" mass="35705">MYAYTGSSSAGEGDKTPKFTHVSTIETGHSKAVRALAWAPSGRTLATASFDSNIGIWEHEHGEEDESLGGDEVTGEWECASQMEGHDTECKSVAYSSTGTLLASCSRDKTVWIWEVHPDADFECMGVLMDHSQDVKCVAWHPTEEVLASASYDDTIKLYIDDPSDDWFSFATLSGHTSTVWSLAFSPDGRYLASGSDDRTVRVWKRVSVGDHRWECVLVLGGHERAVYSVSWGPGGAEAAQVGEGRKSLGWLASTGSDGQIQIWAFSEEEGEAAKSSVTPPEHKLIANIASAHGVYDVNAVAWCPRASHADLLATAGDDGMTRVWRVAQI</sequence>
<dbReference type="PROSITE" id="PS00678">
    <property type="entry name" value="WD_REPEATS_1"/>
    <property type="match status" value="1"/>
</dbReference>
<dbReference type="PROSITE" id="PS50294">
    <property type="entry name" value="WD_REPEATS_REGION"/>
    <property type="match status" value="4"/>
</dbReference>
<reference evidence="5" key="2">
    <citation type="submission" date="2021-10" db="EMBL/GenBank/DDBJ databases">
        <title>Phylogenomics reveals ancestral predisposition of the termite-cultivated fungus Termitomyces towards a domesticated lifestyle.</title>
        <authorList>
            <person name="Auxier B."/>
            <person name="Grum-Grzhimaylo A."/>
            <person name="Cardenas M.E."/>
            <person name="Lodge J.D."/>
            <person name="Laessoe T."/>
            <person name="Pedersen O."/>
            <person name="Smith M.E."/>
            <person name="Kuyper T.W."/>
            <person name="Franco-Molano E.A."/>
            <person name="Baroni T.J."/>
            <person name="Aanen D.K."/>
        </authorList>
    </citation>
    <scope>NUCLEOTIDE SEQUENCE</scope>
    <source>
        <strain evidence="5">AP01</strain>
        <tissue evidence="5">Mycelium</tissue>
    </source>
</reference>
<protein>
    <recommendedName>
        <fullName evidence="3">Probable cytosolic iron-sulfur protein assembly protein 1</fullName>
    </recommendedName>
</protein>
<dbReference type="Proteomes" id="UP000775547">
    <property type="component" value="Unassembled WGS sequence"/>
</dbReference>
<dbReference type="SMART" id="SM00320">
    <property type="entry name" value="WD40"/>
    <property type="match status" value="6"/>
</dbReference>
<dbReference type="InterPro" id="IPR020472">
    <property type="entry name" value="WD40_PAC1"/>
</dbReference>
<evidence type="ECO:0000256" key="3">
    <source>
        <dbReference type="HAMAP-Rule" id="MF_03037"/>
    </source>
</evidence>
<dbReference type="InterPro" id="IPR001680">
    <property type="entry name" value="WD40_rpt"/>
</dbReference>
<accession>A0A9P7G8X4</accession>
<dbReference type="GO" id="GO:0016226">
    <property type="term" value="P:iron-sulfur cluster assembly"/>
    <property type="evidence" value="ECO:0007669"/>
    <property type="project" value="UniProtKB-UniRule"/>
</dbReference>
<dbReference type="PANTHER" id="PTHR19920:SF0">
    <property type="entry name" value="CYTOSOLIC IRON-SULFUR PROTEIN ASSEMBLY PROTEIN CIAO1-RELATED"/>
    <property type="match status" value="1"/>
</dbReference>
<comment type="function">
    <text evidence="3">Essential component of the cytosolic iron-sulfur (Fe/S) protein assembly machinery. Required for the maturation of extramitochondrial Fe/S proteins.</text>
</comment>
<dbReference type="CDD" id="cd00200">
    <property type="entry name" value="WD40"/>
    <property type="match status" value="1"/>
</dbReference>
<keyword evidence="1 4" id="KW-0853">WD repeat</keyword>
<gene>
    <name evidence="3" type="primary">CIA1</name>
    <name evidence="5" type="ORF">DXG03_008640</name>
</gene>